<dbReference type="InterPro" id="IPR050695">
    <property type="entry name" value="N-acetylmuramoyl_amidase_3"/>
</dbReference>
<dbReference type="CDD" id="cd02696">
    <property type="entry name" value="MurNAc-LAA"/>
    <property type="match status" value="1"/>
</dbReference>
<dbReference type="SUPFAM" id="SSF53187">
    <property type="entry name" value="Zn-dependent exopeptidases"/>
    <property type="match status" value="1"/>
</dbReference>
<proteinExistence type="predicted"/>
<dbReference type="Pfam" id="PF01520">
    <property type="entry name" value="Amidase_3"/>
    <property type="match status" value="1"/>
</dbReference>
<keyword evidence="3" id="KW-0378">Hydrolase</keyword>
<evidence type="ECO:0000313" key="6">
    <source>
        <dbReference type="EMBL" id="QDH13837.1"/>
    </source>
</evidence>
<dbReference type="GO" id="GO:0009253">
    <property type="term" value="P:peptidoglycan catabolic process"/>
    <property type="evidence" value="ECO:0007669"/>
    <property type="project" value="InterPro"/>
</dbReference>
<name>A0A4Y6UBJ6_9PROT</name>
<dbReference type="AlphaFoldDB" id="A0A4Y6UBJ6"/>
<reference evidence="6 7" key="1">
    <citation type="submission" date="2019-03" db="EMBL/GenBank/DDBJ databases">
        <title>The complete genome sequence of Swingsia_sp. F3b2 LMG30590(T).</title>
        <authorList>
            <person name="Chua K.-O."/>
            <person name="Chan K.-G."/>
            <person name="See-Too W.-S."/>
        </authorList>
    </citation>
    <scope>NUCLEOTIDE SEQUENCE [LARGE SCALE GENOMIC DNA]</scope>
    <source>
        <strain evidence="6 7">F3b2</strain>
    </source>
</reference>
<evidence type="ECO:0000313" key="7">
    <source>
        <dbReference type="Proteomes" id="UP000318709"/>
    </source>
</evidence>
<evidence type="ECO:0000256" key="2">
    <source>
        <dbReference type="ARBA" id="ARBA00011901"/>
    </source>
</evidence>
<dbReference type="Proteomes" id="UP000318709">
    <property type="component" value="Chromosome"/>
</dbReference>
<dbReference type="OrthoDB" id="9806267at2"/>
<dbReference type="GO" id="GO:0008745">
    <property type="term" value="F:N-acetylmuramoyl-L-alanine amidase activity"/>
    <property type="evidence" value="ECO:0007669"/>
    <property type="project" value="UniProtKB-EC"/>
</dbReference>
<keyword evidence="7" id="KW-1185">Reference proteome</keyword>
<dbReference type="SMART" id="SM00646">
    <property type="entry name" value="Ami_3"/>
    <property type="match status" value="1"/>
</dbReference>
<dbReference type="PANTHER" id="PTHR30404:SF0">
    <property type="entry name" value="N-ACETYLMURAMOYL-L-ALANINE AMIDASE AMIC"/>
    <property type="match status" value="1"/>
</dbReference>
<dbReference type="KEGG" id="swf:E3E12_06155"/>
<gene>
    <name evidence="6" type="ORF">E3E12_06155</name>
</gene>
<organism evidence="6 7">
    <name type="scientific">Formicincola oecophyllae</name>
    <dbReference type="NCBI Taxonomy" id="2558361"/>
    <lineage>
        <taxon>Bacteria</taxon>
        <taxon>Pseudomonadati</taxon>
        <taxon>Pseudomonadota</taxon>
        <taxon>Alphaproteobacteria</taxon>
        <taxon>Acetobacterales</taxon>
        <taxon>Acetobacteraceae</taxon>
        <taxon>Formicincola</taxon>
    </lineage>
</organism>
<comment type="catalytic activity">
    <reaction evidence="1">
        <text>Hydrolyzes the link between N-acetylmuramoyl residues and L-amino acid residues in certain cell-wall glycopeptides.</text>
        <dbReference type="EC" id="3.5.1.28"/>
    </reaction>
</comment>
<dbReference type="GO" id="GO:0030288">
    <property type="term" value="C:outer membrane-bounded periplasmic space"/>
    <property type="evidence" value="ECO:0007669"/>
    <property type="project" value="TreeGrafter"/>
</dbReference>
<feature type="region of interest" description="Disordered" evidence="4">
    <location>
        <begin position="114"/>
        <end position="144"/>
    </location>
</feature>
<dbReference type="PANTHER" id="PTHR30404">
    <property type="entry name" value="N-ACETYLMURAMOYL-L-ALANINE AMIDASE"/>
    <property type="match status" value="1"/>
</dbReference>
<dbReference type="InterPro" id="IPR002508">
    <property type="entry name" value="MurNAc-LAA_cat"/>
</dbReference>
<accession>A0A4Y6UBJ6</accession>
<feature type="region of interest" description="Disordered" evidence="4">
    <location>
        <begin position="1"/>
        <end position="21"/>
    </location>
</feature>
<dbReference type="RefSeq" id="WP_141443545.1">
    <property type="nucleotide sequence ID" value="NZ_CP038231.1"/>
</dbReference>
<feature type="compositionally biased region" description="Polar residues" evidence="4">
    <location>
        <begin position="80"/>
        <end position="90"/>
    </location>
</feature>
<feature type="domain" description="MurNAc-LAA" evidence="5">
    <location>
        <begin position="266"/>
        <end position="425"/>
    </location>
</feature>
<dbReference type="EMBL" id="CP038231">
    <property type="protein sequence ID" value="QDH13837.1"/>
    <property type="molecule type" value="Genomic_DNA"/>
</dbReference>
<evidence type="ECO:0000256" key="1">
    <source>
        <dbReference type="ARBA" id="ARBA00001561"/>
    </source>
</evidence>
<evidence type="ECO:0000256" key="3">
    <source>
        <dbReference type="ARBA" id="ARBA00022801"/>
    </source>
</evidence>
<dbReference type="Gene3D" id="3.40.630.40">
    <property type="entry name" value="Zn-dependent exopeptidases"/>
    <property type="match status" value="1"/>
</dbReference>
<protein>
    <recommendedName>
        <fullName evidence="2">N-acetylmuramoyl-L-alanine amidase</fullName>
        <ecNumber evidence="2">3.5.1.28</ecNumber>
    </recommendedName>
</protein>
<dbReference type="EC" id="3.5.1.28" evidence="2"/>
<evidence type="ECO:0000259" key="5">
    <source>
        <dbReference type="SMART" id="SM00646"/>
    </source>
</evidence>
<feature type="region of interest" description="Disordered" evidence="4">
    <location>
        <begin position="80"/>
        <end position="102"/>
    </location>
</feature>
<evidence type="ECO:0000256" key="4">
    <source>
        <dbReference type="SAM" id="MobiDB-lite"/>
    </source>
</evidence>
<sequence>MSPPPPILKGSTPGGGPRHGRRAFMASTGLWGARLLGAALAGRGLLGGAVAAPVHKGAVHKGAAHPAGVLKLPARLGRTTRANSSASFNHSGAPKAARHQSATLESALQELRGAPAHPGRGARLASNHPANHAHHAPAIHPQRAPVLAYKNPTTMAGRGKHLALAHPGQQGHIQHGKPQVVALKAGHGKVVAVHGRHQPTPHLPLIVLDPGHGGHDPGATGRTGIHEKAITLIVAHELRRRLEAGKRFRVMMTRTTDRYVSLEGRVAFAQAHHANIFLSLHADALPPEAAAQSVRGASVYTLSGRASDPQSAWLATSQNAVDGGLASFSARSVPLVLRHILSSLERDGTRRLSRQLQESLVGGLGQKMQLLHHPARQAGFAVLRSGMVPSALVEMGFLSNIHDEALLLKPLFRRQVAAALAQALEQYSASKGLA</sequence>